<dbReference type="PROSITE" id="PS51257">
    <property type="entry name" value="PROKAR_LIPOPROTEIN"/>
    <property type="match status" value="1"/>
</dbReference>
<comment type="caution">
    <text evidence="8">The sequence shown here is derived from an EMBL/GenBank/DDBJ whole genome shotgun (WGS) entry which is preliminary data.</text>
</comment>
<dbReference type="Pfam" id="PF07980">
    <property type="entry name" value="SusD_RagB"/>
    <property type="match status" value="1"/>
</dbReference>
<protein>
    <submittedName>
        <fullName evidence="8">RagB/SusD family nutrient uptake outer membrane protein</fullName>
    </submittedName>
</protein>
<dbReference type="Gene3D" id="1.10.3780.10">
    <property type="entry name" value="SusD-like"/>
    <property type="match status" value="1"/>
</dbReference>
<evidence type="ECO:0000256" key="5">
    <source>
        <dbReference type="ARBA" id="ARBA00023237"/>
    </source>
</evidence>
<evidence type="ECO:0000256" key="3">
    <source>
        <dbReference type="ARBA" id="ARBA00022729"/>
    </source>
</evidence>
<evidence type="ECO:0000256" key="1">
    <source>
        <dbReference type="ARBA" id="ARBA00004442"/>
    </source>
</evidence>
<comment type="subcellular location">
    <subcellularLocation>
        <location evidence="1">Cell outer membrane</location>
    </subcellularLocation>
</comment>
<dbReference type="InterPro" id="IPR011990">
    <property type="entry name" value="TPR-like_helical_dom_sf"/>
</dbReference>
<evidence type="ECO:0000313" key="9">
    <source>
        <dbReference type="Proteomes" id="UP001597438"/>
    </source>
</evidence>
<keyword evidence="5" id="KW-0998">Cell outer membrane</keyword>
<accession>A0ABW5X3V8</accession>
<dbReference type="CDD" id="cd08977">
    <property type="entry name" value="SusD"/>
    <property type="match status" value="1"/>
</dbReference>
<comment type="similarity">
    <text evidence="2">Belongs to the SusD family.</text>
</comment>
<reference evidence="9" key="1">
    <citation type="journal article" date="2019" name="Int. J. Syst. Evol. Microbiol.">
        <title>The Global Catalogue of Microorganisms (GCM) 10K type strain sequencing project: providing services to taxonomists for standard genome sequencing and annotation.</title>
        <authorList>
            <consortium name="The Broad Institute Genomics Platform"/>
            <consortium name="The Broad Institute Genome Sequencing Center for Infectious Disease"/>
            <person name="Wu L."/>
            <person name="Ma J."/>
        </authorList>
    </citation>
    <scope>NUCLEOTIDE SEQUENCE [LARGE SCALE GENOMIC DNA]</scope>
    <source>
        <strain evidence="9">KCTC 52925</strain>
    </source>
</reference>
<organism evidence="8 9">
    <name type="scientific">Christiangramia antarctica</name>
    <dbReference type="NCBI Taxonomy" id="2058158"/>
    <lineage>
        <taxon>Bacteria</taxon>
        <taxon>Pseudomonadati</taxon>
        <taxon>Bacteroidota</taxon>
        <taxon>Flavobacteriia</taxon>
        <taxon>Flavobacteriales</taxon>
        <taxon>Flavobacteriaceae</taxon>
        <taxon>Christiangramia</taxon>
    </lineage>
</organism>
<sequence>MKNLKISFFKSALVLLTVFAASCTDDLDQSNPNSDTLLSADRVYSNPESYIQLVAKLYAGLATTGQATTGAADISQIDEGESQYIRGYWLMQELTTDEAIIGWNDGTIKDFHYQTWTSGDRFINATFNRLDFQVKNCNEFLRQTTQEKMDARGLSGDIQSEIQTYRAEARFLRALSYYHFIDLFGSVGLVTEDSPTDFFLPEQVSRQQLFDFVEAELLATMEDLPEVGAIEYPRADKGAAWMLLANVYLNAEVYTGNPRYTDAMTYTQKVINAGYSLHDNYEELFLADNDQNGAQNEFIFAVAFDGINTQTYGGTTFLTHAPVGGSMDPDNFGINGGWAGIRTTSALVNKFQIGEDSREQFYTDGQTLEIEDVSSFTDGYAISKWKNVDVEGNPGKDQTGDFVDTDFPIYRLADAYLMYAEIFLRGGGGTQADALNYVNLVRQRAFNDNNHNISGNDFNLNFILDERARELHWEAHRRTDLIRFNKFTGGTYIWPWKGNVANGAPTPSFRDLFPIPSNSLAGNPNLTQNPGY</sequence>
<dbReference type="Gene3D" id="1.25.40.10">
    <property type="entry name" value="Tetratricopeptide repeat domain"/>
    <property type="match status" value="1"/>
</dbReference>
<dbReference type="SUPFAM" id="SSF48452">
    <property type="entry name" value="TPR-like"/>
    <property type="match status" value="1"/>
</dbReference>
<name>A0ABW5X3V8_9FLAO</name>
<dbReference type="Gene3D" id="1.25.40.390">
    <property type="match status" value="1"/>
</dbReference>
<keyword evidence="3 6" id="KW-0732">Signal</keyword>
<dbReference type="InterPro" id="IPR012944">
    <property type="entry name" value="SusD_RagB_dom"/>
</dbReference>
<evidence type="ECO:0000256" key="6">
    <source>
        <dbReference type="SAM" id="SignalP"/>
    </source>
</evidence>
<gene>
    <name evidence="8" type="ORF">ACFSYS_03095</name>
</gene>
<feature type="domain" description="RagB/SusD" evidence="7">
    <location>
        <begin position="373"/>
        <end position="532"/>
    </location>
</feature>
<proteinExistence type="inferred from homology"/>
<evidence type="ECO:0000259" key="7">
    <source>
        <dbReference type="Pfam" id="PF07980"/>
    </source>
</evidence>
<feature type="chain" id="PRO_5045733681" evidence="6">
    <location>
        <begin position="21"/>
        <end position="532"/>
    </location>
</feature>
<evidence type="ECO:0000313" key="8">
    <source>
        <dbReference type="EMBL" id="MFD2832256.1"/>
    </source>
</evidence>
<dbReference type="RefSeq" id="WP_251740308.1">
    <property type="nucleotide sequence ID" value="NZ_JBHUOJ010000007.1"/>
</dbReference>
<evidence type="ECO:0000256" key="4">
    <source>
        <dbReference type="ARBA" id="ARBA00023136"/>
    </source>
</evidence>
<keyword evidence="9" id="KW-1185">Reference proteome</keyword>
<evidence type="ECO:0000256" key="2">
    <source>
        <dbReference type="ARBA" id="ARBA00006275"/>
    </source>
</evidence>
<keyword evidence="4" id="KW-0472">Membrane</keyword>
<dbReference type="Proteomes" id="UP001597438">
    <property type="component" value="Unassembled WGS sequence"/>
</dbReference>
<feature type="signal peptide" evidence="6">
    <location>
        <begin position="1"/>
        <end position="20"/>
    </location>
</feature>
<dbReference type="EMBL" id="JBHUOJ010000007">
    <property type="protein sequence ID" value="MFD2832256.1"/>
    <property type="molecule type" value="Genomic_DNA"/>
</dbReference>